<dbReference type="PANTHER" id="PTHR11006:SF89">
    <property type="entry name" value="PROTEIN ARGININE N-METHYLTRANSFERASE 3-RELATED"/>
    <property type="match status" value="1"/>
</dbReference>
<dbReference type="GO" id="GO:0032259">
    <property type="term" value="P:methylation"/>
    <property type="evidence" value="ECO:0007669"/>
    <property type="project" value="UniProtKB-KW"/>
</dbReference>
<feature type="region of interest" description="Disordered" evidence="13">
    <location>
        <begin position="1"/>
        <end position="25"/>
    </location>
</feature>
<comment type="catalytic activity">
    <reaction evidence="11">
        <text>L-arginyl-[protein] + S-adenosyl-L-methionine = N(omega)-methyl-L-arginyl-[protein] + S-adenosyl-L-homocysteine + H(+)</text>
        <dbReference type="Rhea" id="RHEA:48100"/>
        <dbReference type="Rhea" id="RHEA-COMP:10532"/>
        <dbReference type="Rhea" id="RHEA-COMP:11990"/>
        <dbReference type="ChEBI" id="CHEBI:15378"/>
        <dbReference type="ChEBI" id="CHEBI:29965"/>
        <dbReference type="ChEBI" id="CHEBI:57856"/>
        <dbReference type="ChEBI" id="CHEBI:59789"/>
        <dbReference type="ChEBI" id="CHEBI:65280"/>
    </reaction>
    <physiologicalReaction direction="left-to-right" evidence="11">
        <dbReference type="Rhea" id="RHEA:48101"/>
    </physiologicalReaction>
</comment>
<dbReference type="InterPro" id="IPR029063">
    <property type="entry name" value="SAM-dependent_MTases_sf"/>
</dbReference>
<evidence type="ECO:0000256" key="13">
    <source>
        <dbReference type="SAM" id="MobiDB-lite"/>
    </source>
</evidence>
<dbReference type="PANTHER" id="PTHR11006">
    <property type="entry name" value="PROTEIN ARGININE N-METHYLTRANSFERASE"/>
    <property type="match status" value="1"/>
</dbReference>
<dbReference type="Gene3D" id="3.40.50.150">
    <property type="entry name" value="Vaccinia Virus protein VP39"/>
    <property type="match status" value="1"/>
</dbReference>
<evidence type="ECO:0000256" key="4">
    <source>
        <dbReference type="ARBA" id="ARBA00022603"/>
    </source>
</evidence>
<dbReference type="SUPFAM" id="SSF57667">
    <property type="entry name" value="beta-beta-alpha zinc fingers"/>
    <property type="match status" value="1"/>
</dbReference>
<protein>
    <recommendedName>
        <fullName evidence="2">type I protein arginine methyltransferase</fullName>
        <ecNumber evidence="2">2.1.1.319</ecNumber>
    </recommendedName>
</protein>
<dbReference type="GO" id="GO:0042054">
    <property type="term" value="F:histone methyltransferase activity"/>
    <property type="evidence" value="ECO:0007669"/>
    <property type="project" value="TreeGrafter"/>
</dbReference>
<evidence type="ECO:0000256" key="9">
    <source>
        <dbReference type="ARBA" id="ARBA00022833"/>
    </source>
</evidence>
<evidence type="ECO:0000313" key="15">
    <source>
        <dbReference type="EMBL" id="GAA0162234.1"/>
    </source>
</evidence>
<keyword evidence="5 12" id="KW-0808">Transferase</keyword>
<keyword evidence="9" id="KW-0862">Zinc</keyword>
<dbReference type="Proteomes" id="UP001454036">
    <property type="component" value="Unassembled WGS sequence"/>
</dbReference>
<gene>
    <name evidence="15" type="ORF">LIER_18367</name>
</gene>
<dbReference type="GO" id="GO:0009820">
    <property type="term" value="P:alkaloid metabolic process"/>
    <property type="evidence" value="ECO:0007669"/>
    <property type="project" value="UniProtKB-KW"/>
</dbReference>
<evidence type="ECO:0000256" key="3">
    <source>
        <dbReference type="ARBA" id="ARBA00022490"/>
    </source>
</evidence>
<evidence type="ECO:0000256" key="12">
    <source>
        <dbReference type="PROSITE-ProRule" id="PRU01015"/>
    </source>
</evidence>
<dbReference type="InterPro" id="IPR013087">
    <property type="entry name" value="Znf_C2H2_type"/>
</dbReference>
<evidence type="ECO:0000256" key="11">
    <source>
        <dbReference type="ARBA" id="ARBA00049303"/>
    </source>
</evidence>
<dbReference type="GO" id="GO:0005634">
    <property type="term" value="C:nucleus"/>
    <property type="evidence" value="ECO:0007669"/>
    <property type="project" value="TreeGrafter"/>
</dbReference>
<dbReference type="FunFam" id="3.40.50.150:FF:000016">
    <property type="entry name" value="Protein arginine N-methyltransferase 6"/>
    <property type="match status" value="1"/>
</dbReference>
<evidence type="ECO:0000256" key="5">
    <source>
        <dbReference type="ARBA" id="ARBA00022679"/>
    </source>
</evidence>
<dbReference type="EC" id="2.1.1.319" evidence="2"/>
<evidence type="ECO:0000256" key="2">
    <source>
        <dbReference type="ARBA" id="ARBA00011925"/>
    </source>
</evidence>
<evidence type="ECO:0000256" key="1">
    <source>
        <dbReference type="ARBA" id="ARBA00004514"/>
    </source>
</evidence>
<organism evidence="15 16">
    <name type="scientific">Lithospermum erythrorhizon</name>
    <name type="common">Purple gromwell</name>
    <name type="synonym">Lithospermum officinale var. erythrorhizon</name>
    <dbReference type="NCBI Taxonomy" id="34254"/>
    <lineage>
        <taxon>Eukaryota</taxon>
        <taxon>Viridiplantae</taxon>
        <taxon>Streptophyta</taxon>
        <taxon>Embryophyta</taxon>
        <taxon>Tracheophyta</taxon>
        <taxon>Spermatophyta</taxon>
        <taxon>Magnoliopsida</taxon>
        <taxon>eudicotyledons</taxon>
        <taxon>Gunneridae</taxon>
        <taxon>Pentapetalae</taxon>
        <taxon>asterids</taxon>
        <taxon>lamiids</taxon>
        <taxon>Boraginales</taxon>
        <taxon>Boraginaceae</taxon>
        <taxon>Boraginoideae</taxon>
        <taxon>Lithospermeae</taxon>
        <taxon>Lithospermum</taxon>
    </lineage>
</organism>
<comment type="caution">
    <text evidence="15">The sequence shown here is derived from an EMBL/GenBank/DDBJ whole genome shotgun (WGS) entry which is preliminary data.</text>
</comment>
<evidence type="ECO:0000256" key="10">
    <source>
        <dbReference type="ARBA" id="ARBA00047384"/>
    </source>
</evidence>
<keyword evidence="16" id="KW-1185">Reference proteome</keyword>
<accession>A0AAV3QEQ5</accession>
<evidence type="ECO:0000259" key="14">
    <source>
        <dbReference type="PROSITE" id="PS00028"/>
    </source>
</evidence>
<feature type="domain" description="C2H2-type" evidence="14">
    <location>
        <begin position="43"/>
        <end position="64"/>
    </location>
</feature>
<name>A0AAV3QEQ5_LITER</name>
<dbReference type="AlphaFoldDB" id="A0AAV3QEQ5"/>
<dbReference type="Pfam" id="PF22528">
    <property type="entry name" value="PRMT_C"/>
    <property type="match status" value="1"/>
</dbReference>
<dbReference type="Gene3D" id="2.70.160.11">
    <property type="entry name" value="Hnrnp arginine n-methyltransferase1"/>
    <property type="match status" value="1"/>
</dbReference>
<dbReference type="Pfam" id="PF13649">
    <property type="entry name" value="Methyltransf_25"/>
    <property type="match status" value="1"/>
</dbReference>
<keyword evidence="8" id="KW-0863">Zinc-finger</keyword>
<dbReference type="GO" id="GO:0008270">
    <property type="term" value="F:zinc ion binding"/>
    <property type="evidence" value="ECO:0007669"/>
    <property type="project" value="UniProtKB-KW"/>
</dbReference>
<dbReference type="GO" id="GO:0035242">
    <property type="term" value="F:protein-arginine omega-N asymmetric methyltransferase activity"/>
    <property type="evidence" value="ECO:0007669"/>
    <property type="project" value="UniProtKB-EC"/>
</dbReference>
<keyword evidence="4 12" id="KW-0489">Methyltransferase</keyword>
<dbReference type="PROSITE" id="PS51678">
    <property type="entry name" value="SAM_MT_PRMT"/>
    <property type="match status" value="1"/>
</dbReference>
<keyword evidence="7" id="KW-0479">Metal-binding</keyword>
<feature type="compositionally biased region" description="Acidic residues" evidence="13">
    <location>
        <begin position="12"/>
        <end position="25"/>
    </location>
</feature>
<dbReference type="PROSITE" id="PS00028">
    <property type="entry name" value="ZINC_FINGER_C2H2_1"/>
    <property type="match status" value="1"/>
</dbReference>
<comment type="subcellular location">
    <subcellularLocation>
        <location evidence="1">Cytoplasm</location>
        <location evidence="1">Cytosol</location>
    </subcellularLocation>
</comment>
<evidence type="ECO:0000313" key="16">
    <source>
        <dbReference type="Proteomes" id="UP001454036"/>
    </source>
</evidence>
<dbReference type="GO" id="GO:0005829">
    <property type="term" value="C:cytosol"/>
    <property type="evidence" value="ECO:0007669"/>
    <property type="project" value="UniProtKB-SubCell"/>
</dbReference>
<reference evidence="15 16" key="1">
    <citation type="submission" date="2024-01" db="EMBL/GenBank/DDBJ databases">
        <title>The complete chloroplast genome sequence of Lithospermum erythrorhizon: insights into the phylogenetic relationship among Boraginaceae species and the maternal lineages of purple gromwells.</title>
        <authorList>
            <person name="Okada T."/>
            <person name="Watanabe K."/>
        </authorList>
    </citation>
    <scope>NUCLEOTIDE SEQUENCE [LARGE SCALE GENOMIC DNA]</scope>
</reference>
<dbReference type="InterPro" id="IPR036236">
    <property type="entry name" value="Znf_C2H2_sf"/>
</dbReference>
<proteinExistence type="predicted"/>
<dbReference type="CDD" id="cd02440">
    <property type="entry name" value="AdoMet_MTases"/>
    <property type="match status" value="1"/>
</dbReference>
<dbReference type="Pfam" id="PF21137">
    <property type="entry name" value="ANM3_C2H2_Zf"/>
    <property type="match status" value="1"/>
</dbReference>
<evidence type="ECO:0000256" key="6">
    <source>
        <dbReference type="ARBA" id="ARBA00022691"/>
    </source>
</evidence>
<keyword evidence="6 12" id="KW-0949">S-adenosyl-L-methionine</keyword>
<dbReference type="InterPro" id="IPR055135">
    <property type="entry name" value="PRMT_dom"/>
</dbReference>
<dbReference type="InterPro" id="IPR041698">
    <property type="entry name" value="Methyltransf_25"/>
</dbReference>
<sequence>MATTKLPQNEDSSSEDDQNWDDWDLQNDAVSDDDDAFDTKMVCLFCDELFDSSDALFEHCSLVHNFDFYGIKKELDLNFYGCFKLINYVRSKVAEHNGWSWGLRKDSYDGINYPWNDDIYLKPYMEEDAVLYSFAEADEAEEDDTLTYDKKELEQELSTFNPLIISDDEDMGNELSKNQRVSGIRAEEVDVGKSNGFHKLDSVGSSQENGTANVGGSCSLYVKHKDEQLTFNSSRSSADAVKKINKNYFDSYSSFSIHREMISDKARTDAYRQAIMGNPSLLKDSVVMDVGCGTGILSLFAAQSGASRVLAVEASERMAGFAKQIAKDNDLLKIESPDQSTNHHTGTMEVVQGMIEELGDSYDIPHHSVDVLISEWMGYCLLYESMLSSVLFARDRWLKPGGAILPDVATMFVAGFGKGGTSIPFWENVYGLNMSCVAKEVVEDAAHFPIVDVLDSREVVTETEVLQSFDLPTMKLEDMDFTAEVELKPILNYSNWISSEPKTTWCYGIVLWFETGFTDRFCKEHPTLLSTSPYAPTTHWCQTILTFKEPIAISSEKPTGDVSGAIGSDACPAVTIHSRISIVRAIKHRSIDISMELTGISSDGQKRNWPAQLFNLL</sequence>
<dbReference type="SUPFAM" id="SSF53335">
    <property type="entry name" value="S-adenosyl-L-methionine-dependent methyltransferases"/>
    <property type="match status" value="1"/>
</dbReference>
<dbReference type="InterPro" id="IPR025799">
    <property type="entry name" value="Arg_MeTrfase"/>
</dbReference>
<dbReference type="InterPro" id="IPR049482">
    <property type="entry name" value="ANM3-like_C2H2_Zf"/>
</dbReference>
<keyword evidence="3" id="KW-0963">Cytoplasm</keyword>
<dbReference type="EMBL" id="BAABME010004401">
    <property type="protein sequence ID" value="GAA0162234.1"/>
    <property type="molecule type" value="Genomic_DNA"/>
</dbReference>
<evidence type="ECO:0000256" key="8">
    <source>
        <dbReference type="ARBA" id="ARBA00022771"/>
    </source>
</evidence>
<comment type="catalytic activity">
    <reaction evidence="10">
        <text>L-arginyl-[protein] + 2 S-adenosyl-L-methionine = N(omega),N(omega)-dimethyl-L-arginyl-[protein] + 2 S-adenosyl-L-homocysteine + 2 H(+)</text>
        <dbReference type="Rhea" id="RHEA:48096"/>
        <dbReference type="Rhea" id="RHEA-COMP:10532"/>
        <dbReference type="Rhea" id="RHEA-COMP:11991"/>
        <dbReference type="ChEBI" id="CHEBI:15378"/>
        <dbReference type="ChEBI" id="CHEBI:29965"/>
        <dbReference type="ChEBI" id="CHEBI:57856"/>
        <dbReference type="ChEBI" id="CHEBI:59789"/>
        <dbReference type="ChEBI" id="CHEBI:61897"/>
        <dbReference type="EC" id="2.1.1.319"/>
    </reaction>
    <physiologicalReaction direction="left-to-right" evidence="10">
        <dbReference type="Rhea" id="RHEA:48097"/>
    </physiologicalReaction>
</comment>
<evidence type="ECO:0000256" key="7">
    <source>
        <dbReference type="ARBA" id="ARBA00022723"/>
    </source>
</evidence>